<accession>A0A381SVW9</accession>
<protein>
    <submittedName>
        <fullName evidence="2">Uncharacterized protein</fullName>
    </submittedName>
</protein>
<reference evidence="2" key="1">
    <citation type="submission" date="2018-05" db="EMBL/GenBank/DDBJ databases">
        <authorList>
            <person name="Lanie J.A."/>
            <person name="Ng W.-L."/>
            <person name="Kazmierczak K.M."/>
            <person name="Andrzejewski T.M."/>
            <person name="Davidsen T.M."/>
            <person name="Wayne K.J."/>
            <person name="Tettelin H."/>
            <person name="Glass J.I."/>
            <person name="Rusch D."/>
            <person name="Podicherti R."/>
            <person name="Tsui H.-C.T."/>
            <person name="Winkler M.E."/>
        </authorList>
    </citation>
    <scope>NUCLEOTIDE SEQUENCE</scope>
</reference>
<feature type="region of interest" description="Disordered" evidence="1">
    <location>
        <begin position="1"/>
        <end position="20"/>
    </location>
</feature>
<proteinExistence type="predicted"/>
<organism evidence="2">
    <name type="scientific">marine metagenome</name>
    <dbReference type="NCBI Taxonomy" id="408172"/>
    <lineage>
        <taxon>unclassified sequences</taxon>
        <taxon>metagenomes</taxon>
        <taxon>ecological metagenomes</taxon>
    </lineage>
</organism>
<evidence type="ECO:0000256" key="1">
    <source>
        <dbReference type="SAM" id="MobiDB-lite"/>
    </source>
</evidence>
<dbReference type="EMBL" id="UINC01003571">
    <property type="protein sequence ID" value="SVA07478.1"/>
    <property type="molecule type" value="Genomic_DNA"/>
</dbReference>
<evidence type="ECO:0000313" key="2">
    <source>
        <dbReference type="EMBL" id="SVA07478.1"/>
    </source>
</evidence>
<dbReference type="AlphaFoldDB" id="A0A381SVW9"/>
<name>A0A381SVW9_9ZZZZ</name>
<gene>
    <name evidence="2" type="ORF">METZ01_LOCUS60332</name>
</gene>
<sequence length="41" mass="4556">MSSAQGERLPLPHTKGTKPAPSTLKVLVYLKQVKKNIIRNI</sequence>